<dbReference type="EMBL" id="BMON01000002">
    <property type="protein sequence ID" value="GGM35453.1"/>
    <property type="molecule type" value="Genomic_DNA"/>
</dbReference>
<protein>
    <submittedName>
        <fullName evidence="1">Uncharacterized protein</fullName>
    </submittedName>
</protein>
<dbReference type="AlphaFoldDB" id="A0A830FTA0"/>
<accession>A0A830FTA0</accession>
<name>A0A830FTA0_HALAR</name>
<organism evidence="1 3">
    <name type="scientific">Haloarcula argentinensis</name>
    <dbReference type="NCBI Taxonomy" id="43776"/>
    <lineage>
        <taxon>Archaea</taxon>
        <taxon>Methanobacteriati</taxon>
        <taxon>Methanobacteriota</taxon>
        <taxon>Stenosarchaea group</taxon>
        <taxon>Halobacteria</taxon>
        <taxon>Halobacteriales</taxon>
        <taxon>Haloarculaceae</taxon>
        <taxon>Haloarcula</taxon>
    </lineage>
</organism>
<dbReference type="Proteomes" id="UP000656367">
    <property type="component" value="Unassembled WGS sequence"/>
</dbReference>
<reference evidence="1" key="2">
    <citation type="submission" date="2020-09" db="EMBL/GenBank/DDBJ databases">
        <authorList>
            <person name="Sun Q."/>
            <person name="Ohkuma M."/>
        </authorList>
    </citation>
    <scope>NUCLEOTIDE SEQUENCE</scope>
    <source>
        <strain evidence="1">JCM 15759</strain>
    </source>
</reference>
<evidence type="ECO:0000313" key="4">
    <source>
        <dbReference type="Proteomes" id="UP001248536"/>
    </source>
</evidence>
<proteinExistence type="predicted"/>
<gene>
    <name evidence="1" type="ORF">GCM10009006_15970</name>
    <name evidence="2" type="ORF">NC662_16000</name>
</gene>
<keyword evidence="4" id="KW-1185">Reference proteome</keyword>
<evidence type="ECO:0000313" key="2">
    <source>
        <dbReference type="EMBL" id="MDS0255219.1"/>
    </source>
</evidence>
<evidence type="ECO:0000313" key="3">
    <source>
        <dbReference type="Proteomes" id="UP000656367"/>
    </source>
</evidence>
<dbReference type="EMBL" id="JAMQCP010000002">
    <property type="protein sequence ID" value="MDS0255219.1"/>
    <property type="molecule type" value="Genomic_DNA"/>
</dbReference>
<dbReference type="OrthoDB" id="303179at2157"/>
<evidence type="ECO:0000313" key="1">
    <source>
        <dbReference type="EMBL" id="GGM35453.1"/>
    </source>
</evidence>
<comment type="caution">
    <text evidence="1">The sequence shown here is derived from an EMBL/GenBank/DDBJ whole genome shotgun (WGS) entry which is preliminary data.</text>
</comment>
<reference evidence="2 4" key="3">
    <citation type="submission" date="2022-06" db="EMBL/GenBank/DDBJ databases">
        <title>Haloarcula sp. a new haloarchaeum isolate from saline soil.</title>
        <authorList>
            <person name="Strakova D."/>
            <person name="Galisteo C."/>
            <person name="Sanchez-Porro C."/>
            <person name="Ventosa A."/>
        </authorList>
    </citation>
    <scope>NUCLEOTIDE SEQUENCE [LARGE SCALE GENOMIC DNA]</scope>
    <source>
        <strain evidence="2 4">JCM 15760</strain>
    </source>
</reference>
<dbReference type="RefSeq" id="WP_005536501.1">
    <property type="nucleotide sequence ID" value="NZ_BAABDY010000004.1"/>
</dbReference>
<reference evidence="1" key="1">
    <citation type="journal article" date="2014" name="Int. J. Syst. Evol. Microbiol.">
        <title>Complete genome sequence of Corynebacterium casei LMG S-19264T (=DSM 44701T), isolated from a smear-ripened cheese.</title>
        <authorList>
            <consortium name="US DOE Joint Genome Institute (JGI-PGF)"/>
            <person name="Walter F."/>
            <person name="Albersmeier A."/>
            <person name="Kalinowski J."/>
            <person name="Ruckert C."/>
        </authorList>
    </citation>
    <scope>NUCLEOTIDE SEQUENCE</scope>
    <source>
        <strain evidence="1">JCM 15759</strain>
    </source>
</reference>
<dbReference type="Proteomes" id="UP001248536">
    <property type="component" value="Unassembled WGS sequence"/>
</dbReference>
<sequence length="421" mass="45579">MTPDCNDRTTPRRQVLRAGGATLASILAGCNGLPPLGTQFKYGSIDVPQAEPPSYREWFPAPSALPDASDASDGYSAIVHVPPPTNAPTWARSSAARRAVVSNMDYVGVDIDDMDITFLQLYGTGMTAILVGDIDPAAVRDTVRETAYERVDTHAGYDLYERGDRPWTVALGPEAIVFGDGPHARAVVTATVDAGRGDVPRYHERDANVATLTESAGQRRWGRLWLRGIQSITGGGMLEDTVGWAGWLEHDGEDVYTVETWLFPEEYDVSEQAVKEALKNDYPTMSLPSRRHASAVDVTVEGRVATITLAIKRSYVNETLAQKTSQLPAVAWRATHDPDAEQVTIHHDAGDSVPTDALRVIGDLDPSTIDIGHLGGRMEPGESFTVSTAAPETDDDAGIGVRIIIHSDSGWSATVYKHEFE</sequence>